<dbReference type="RefSeq" id="XP_013906158.1">
    <property type="nucleotide sequence ID" value="XM_014050704.1"/>
</dbReference>
<dbReference type="KEGG" id="mng:MNEG_0823"/>
<dbReference type="EMBL" id="KK100291">
    <property type="protein sequence ID" value="KIZ07139.1"/>
    <property type="molecule type" value="Genomic_DNA"/>
</dbReference>
<gene>
    <name evidence="1" type="ORF">MNEG_0823</name>
</gene>
<dbReference type="OrthoDB" id="527990at2759"/>
<evidence type="ECO:0000313" key="2">
    <source>
        <dbReference type="Proteomes" id="UP000054498"/>
    </source>
</evidence>
<evidence type="ECO:0000313" key="1">
    <source>
        <dbReference type="EMBL" id="KIZ07139.1"/>
    </source>
</evidence>
<organism evidence="1 2">
    <name type="scientific">Monoraphidium neglectum</name>
    <dbReference type="NCBI Taxonomy" id="145388"/>
    <lineage>
        <taxon>Eukaryota</taxon>
        <taxon>Viridiplantae</taxon>
        <taxon>Chlorophyta</taxon>
        <taxon>core chlorophytes</taxon>
        <taxon>Chlorophyceae</taxon>
        <taxon>CS clade</taxon>
        <taxon>Sphaeropleales</taxon>
        <taxon>Selenastraceae</taxon>
        <taxon>Monoraphidium</taxon>
    </lineage>
</organism>
<dbReference type="GeneID" id="25726941"/>
<dbReference type="Proteomes" id="UP000054498">
    <property type="component" value="Unassembled WGS sequence"/>
</dbReference>
<reference evidence="1 2" key="1">
    <citation type="journal article" date="2013" name="BMC Genomics">
        <title>Reconstruction of the lipid metabolism for the microalga Monoraphidium neglectum from its genome sequence reveals characteristics suitable for biofuel production.</title>
        <authorList>
            <person name="Bogen C."/>
            <person name="Al-Dilaimi A."/>
            <person name="Albersmeier A."/>
            <person name="Wichmann J."/>
            <person name="Grundmann M."/>
            <person name="Rupp O."/>
            <person name="Lauersen K.J."/>
            <person name="Blifernez-Klassen O."/>
            <person name="Kalinowski J."/>
            <person name="Goesmann A."/>
            <person name="Mussgnug J.H."/>
            <person name="Kruse O."/>
        </authorList>
    </citation>
    <scope>NUCLEOTIDE SEQUENCE [LARGE SCALE GENOMIC DNA]</scope>
    <source>
        <strain evidence="1 2">SAG 48.87</strain>
    </source>
</reference>
<keyword evidence="2" id="KW-1185">Reference proteome</keyword>
<proteinExistence type="predicted"/>
<protein>
    <submittedName>
        <fullName evidence="1">Zinc-metallopeptidase-like protein</fullName>
    </submittedName>
</protein>
<accession>A0A0D2LLA8</accession>
<sequence>MKMALYASPNCLQPQYTTAAGDKFGWANGAESRCMPVTWLFNNYDYQFPDSTFKAGWQDAVCYPSSCNDQGVLQLKMLGQTVDCPTGKTVDLSQALPSKFKQGSIGPCPDNAATCASLACGPSCAVGGVCVSGKCHCNLQYIARHTAA</sequence>
<name>A0A0D2LLA8_9CHLO</name>
<dbReference type="AlphaFoldDB" id="A0A0D2LLA8"/>